<evidence type="ECO:0000256" key="3">
    <source>
        <dbReference type="ARBA" id="ARBA00022525"/>
    </source>
</evidence>
<keyword evidence="9" id="KW-0325">Glycoprotein</keyword>
<keyword evidence="8" id="KW-1015">Disulfide bond</keyword>
<dbReference type="GO" id="GO:0016787">
    <property type="term" value="F:hydrolase activity"/>
    <property type="evidence" value="ECO:0007669"/>
    <property type="project" value="UniProtKB-KW"/>
</dbReference>
<feature type="active site" evidence="11">
    <location>
        <position position="53"/>
    </location>
</feature>
<evidence type="ECO:0000256" key="10">
    <source>
        <dbReference type="ARBA" id="ARBA00023239"/>
    </source>
</evidence>
<dbReference type="PANTHER" id="PTHR11240:SF81">
    <property type="entry name" value="RIBONUCLEASE S-2"/>
    <property type="match status" value="1"/>
</dbReference>
<dbReference type="SUPFAM" id="SSF55895">
    <property type="entry name" value="Ribonuclease Rh-like"/>
    <property type="match status" value="1"/>
</dbReference>
<dbReference type="CDD" id="cd01061">
    <property type="entry name" value="RNase_T2_euk"/>
    <property type="match status" value="1"/>
</dbReference>
<evidence type="ECO:0000313" key="14">
    <source>
        <dbReference type="EMBL" id="BAA24018.1"/>
    </source>
</evidence>
<keyword evidence="5 13" id="KW-0732">Signal</keyword>
<dbReference type="GO" id="GO:0033897">
    <property type="term" value="F:ribonuclease T2 activity"/>
    <property type="evidence" value="ECO:0007669"/>
    <property type="project" value="InterPro"/>
</dbReference>
<feature type="chain" id="PRO_5004158827" evidence="13">
    <location>
        <begin position="23"/>
        <end position="218"/>
    </location>
</feature>
<dbReference type="InterPro" id="IPR033697">
    <property type="entry name" value="Ribonuclease_T2_eukaryotic"/>
</dbReference>
<proteinExistence type="evidence at transcript level"/>
<dbReference type="PROSITE" id="PS00530">
    <property type="entry name" value="RNASE_T2_1"/>
    <property type="match status" value="1"/>
</dbReference>
<dbReference type="GO" id="GO:0005576">
    <property type="term" value="C:extracellular region"/>
    <property type="evidence" value="ECO:0007669"/>
    <property type="project" value="UniProtKB-SubCell"/>
</dbReference>
<protein>
    <submittedName>
        <fullName evidence="14">Ribonuclease</fullName>
    </submittedName>
</protein>
<evidence type="ECO:0000256" key="5">
    <source>
        <dbReference type="ARBA" id="ARBA00022729"/>
    </source>
</evidence>
<keyword evidence="6" id="KW-0255">Endonuclease</keyword>
<dbReference type="GO" id="GO:0003723">
    <property type="term" value="F:RNA binding"/>
    <property type="evidence" value="ECO:0007669"/>
    <property type="project" value="InterPro"/>
</dbReference>
<dbReference type="PANTHER" id="PTHR11240">
    <property type="entry name" value="RIBONUCLEASE T2"/>
    <property type="match status" value="1"/>
</dbReference>
<feature type="active site" evidence="11">
    <location>
        <position position="114"/>
    </location>
</feature>
<evidence type="ECO:0000256" key="4">
    <source>
        <dbReference type="ARBA" id="ARBA00022722"/>
    </source>
</evidence>
<dbReference type="Gene3D" id="3.90.730.10">
    <property type="entry name" value="Ribonuclease T2-like"/>
    <property type="match status" value="1"/>
</dbReference>
<accession>O49833</accession>
<comment type="similarity">
    <text evidence="2 12">Belongs to the RNase T2 family.</text>
</comment>
<dbReference type="AlphaFoldDB" id="O49833"/>
<comment type="subcellular location">
    <subcellularLocation>
        <location evidence="1">Secreted</location>
        <location evidence="1">Extracellular space</location>
    </subcellularLocation>
</comment>
<keyword evidence="7" id="KW-0378">Hydrolase</keyword>
<evidence type="ECO:0000256" key="13">
    <source>
        <dbReference type="SAM" id="SignalP"/>
    </source>
</evidence>
<sequence length="218" mass="25219">MFNSPLTSVFFILLFALSPIYGTFEYMQLVLQWPTAFCHTTACTIIPTNFTIHGLWPDNVSTMLNYCEGRKNKYDSITDDKRKSDLYEHWPDLIIDKADCLDHQNFWEHEYNKHGTCCLPSYNQEQYFNLALALKDKFDLLTSLRSHGIIPGTQYTVQRINRTIKAVTQGYPNLSCTKGITMELLEIGICFDSRVKKVIDCPHPKTCKPFRNQAITFP</sequence>
<evidence type="ECO:0000256" key="6">
    <source>
        <dbReference type="ARBA" id="ARBA00022759"/>
    </source>
</evidence>
<dbReference type="InterPro" id="IPR036430">
    <property type="entry name" value="RNase_T2-like_sf"/>
</dbReference>
<dbReference type="EMBL" id="D63888">
    <property type="protein sequence ID" value="BAA24018.1"/>
    <property type="molecule type" value="mRNA"/>
</dbReference>
<evidence type="ECO:0000256" key="11">
    <source>
        <dbReference type="PIRSR" id="PIRSR633697-1"/>
    </source>
</evidence>
<feature type="signal peptide" evidence="13">
    <location>
        <begin position="1"/>
        <end position="22"/>
    </location>
</feature>
<keyword evidence="10" id="KW-0456">Lyase</keyword>
<keyword evidence="3" id="KW-0964">Secreted</keyword>
<evidence type="ECO:0000256" key="8">
    <source>
        <dbReference type="ARBA" id="ARBA00023157"/>
    </source>
</evidence>
<feature type="active site" evidence="11">
    <location>
        <position position="110"/>
    </location>
</feature>
<evidence type="ECO:0000256" key="2">
    <source>
        <dbReference type="ARBA" id="ARBA00007469"/>
    </source>
</evidence>
<organism evidence="14">
    <name type="scientific">Nicotiana alata</name>
    <name type="common">Winged tobacco</name>
    <name type="synonym">Persian tobacco</name>
    <dbReference type="NCBI Taxonomy" id="4087"/>
    <lineage>
        <taxon>Eukaryota</taxon>
        <taxon>Viridiplantae</taxon>
        <taxon>Streptophyta</taxon>
        <taxon>Embryophyta</taxon>
        <taxon>Tracheophyta</taxon>
        <taxon>Spermatophyta</taxon>
        <taxon>Magnoliopsida</taxon>
        <taxon>eudicotyledons</taxon>
        <taxon>Gunneridae</taxon>
        <taxon>Pentapetalae</taxon>
        <taxon>asterids</taxon>
        <taxon>lamiids</taxon>
        <taxon>Solanales</taxon>
        <taxon>Solanaceae</taxon>
        <taxon>Nicotianoideae</taxon>
        <taxon>Nicotianeae</taxon>
        <taxon>Nicotiana</taxon>
    </lineage>
</organism>
<dbReference type="InterPro" id="IPR033130">
    <property type="entry name" value="RNase_T2_His_AS_2"/>
</dbReference>
<dbReference type="GO" id="GO:0006401">
    <property type="term" value="P:RNA catabolic process"/>
    <property type="evidence" value="ECO:0007669"/>
    <property type="project" value="TreeGrafter"/>
</dbReference>
<name>O49833_NICAL</name>
<dbReference type="InterPro" id="IPR018188">
    <property type="entry name" value="RNase_T2_His_AS_1"/>
</dbReference>
<dbReference type="Pfam" id="PF00445">
    <property type="entry name" value="Ribonuclease_T2"/>
    <property type="match status" value="1"/>
</dbReference>
<dbReference type="PROSITE" id="PS00531">
    <property type="entry name" value="RNASE_T2_2"/>
    <property type="match status" value="1"/>
</dbReference>
<evidence type="ECO:0000256" key="7">
    <source>
        <dbReference type="ARBA" id="ARBA00022801"/>
    </source>
</evidence>
<evidence type="ECO:0000256" key="1">
    <source>
        <dbReference type="ARBA" id="ARBA00004239"/>
    </source>
</evidence>
<evidence type="ECO:0000256" key="9">
    <source>
        <dbReference type="ARBA" id="ARBA00023180"/>
    </source>
</evidence>
<evidence type="ECO:0000256" key="12">
    <source>
        <dbReference type="RuleBase" id="RU004328"/>
    </source>
</evidence>
<dbReference type="InterPro" id="IPR001568">
    <property type="entry name" value="RNase_T2-like"/>
</dbReference>
<reference evidence="14" key="1">
    <citation type="submission" date="1995-08" db="EMBL/GenBank/DDBJ databases">
        <title>Molecular cloning and nucleotide sequences of S-RNases and non-S-RNase from a Tobacco plant, Nicotiana alata.</title>
        <authorList>
            <person name="Norioka S."/>
        </authorList>
    </citation>
    <scope>NUCLEOTIDE SEQUENCE</scope>
    <source>
        <tissue evidence="14">Style</tissue>
    </source>
</reference>
<dbReference type="PIR" id="T10522">
    <property type="entry name" value="T10522"/>
</dbReference>
<keyword evidence="4" id="KW-0540">Nuclease</keyword>